<organism evidence="1 2">
    <name type="scientific">Chitinivibrio alkaliphilus ACht1</name>
    <dbReference type="NCBI Taxonomy" id="1313304"/>
    <lineage>
        <taxon>Bacteria</taxon>
        <taxon>Pseudomonadati</taxon>
        <taxon>Fibrobacterota</taxon>
        <taxon>Chitinivibrionia</taxon>
        <taxon>Chitinivibrionales</taxon>
        <taxon>Chitinivibrionaceae</taxon>
        <taxon>Chitinivibrio</taxon>
    </lineage>
</organism>
<dbReference type="AlphaFoldDB" id="U7D647"/>
<dbReference type="STRING" id="1313304.CALK_1758"/>
<dbReference type="Proteomes" id="UP000017148">
    <property type="component" value="Unassembled WGS sequence"/>
</dbReference>
<dbReference type="PATRIC" id="fig|1313304.3.peg.1674"/>
<dbReference type="GO" id="GO:0005975">
    <property type="term" value="P:carbohydrate metabolic process"/>
    <property type="evidence" value="ECO:0007669"/>
    <property type="project" value="InterPro"/>
</dbReference>
<dbReference type="RefSeq" id="WP_022637193.1">
    <property type="nucleotide sequence ID" value="NZ_ASJR01000014.1"/>
</dbReference>
<dbReference type="eggNOG" id="COG1331">
    <property type="taxonomic scope" value="Bacteria"/>
</dbReference>
<accession>U7D647</accession>
<name>U7D647_9BACT</name>
<reference evidence="1 2" key="1">
    <citation type="journal article" date="2013" name="Environ. Microbiol.">
        <title>Genome analysis of Chitinivibrio alkaliphilus gen. nov., sp. nov., a novel extremely haloalkaliphilic anaerobic chitinolytic bacterium from the candidate phylum Termite Group 3.</title>
        <authorList>
            <person name="Sorokin D.Y."/>
            <person name="Gumerov V.M."/>
            <person name="Rakitin A.L."/>
            <person name="Beletsky A.V."/>
            <person name="Damste J.S."/>
            <person name="Muyzer G."/>
            <person name="Mardanov A.V."/>
            <person name="Ravin N.V."/>
        </authorList>
    </citation>
    <scope>NUCLEOTIDE SEQUENCE [LARGE SCALE GENOMIC DNA]</scope>
    <source>
        <strain evidence="1 2">ACht1</strain>
    </source>
</reference>
<dbReference type="SUPFAM" id="SSF48208">
    <property type="entry name" value="Six-hairpin glycosidases"/>
    <property type="match status" value="1"/>
</dbReference>
<keyword evidence="2" id="KW-1185">Reference proteome</keyword>
<proteinExistence type="predicted"/>
<evidence type="ECO:0000313" key="1">
    <source>
        <dbReference type="EMBL" id="ERP31408.1"/>
    </source>
</evidence>
<sequence>MTITQITKDLATYCKSHKYAGYDPYDGLNSPFIQLVTLKNKYLRIVATQCVRRFPFNIRPLLGIKKGENPKGIGLFLGGYTKLYAVDPKEEYKKEVEYLFTRLEALQSKGYSGACWGYNFDWQSRTFFRPEGTPTIVNSSFIGHALLDAYEVFKEEKYLNLALSIRKFLLNDLHRTKLDDESFCFSYTPVDTGVVHNANMLGASLLIRLYKHCREEEVKEAALSALSYSMKHQREDGSWYYADTFSEKWIDSFHTGFNLEAIRWFFREGFCEEYREAYEKGVTYYAENFFLEDGTPKYYHNKTYPIDIHAPAQAVVFFSGEGDRYSELSERILRWMNSNLYSGKGWYYFRINPGNVNKISYMRWTQSWAFHGLTEYLRAQKKEQK</sequence>
<evidence type="ECO:0000313" key="2">
    <source>
        <dbReference type="Proteomes" id="UP000017148"/>
    </source>
</evidence>
<dbReference type="EMBL" id="ASJR01000014">
    <property type="protein sequence ID" value="ERP31408.1"/>
    <property type="molecule type" value="Genomic_DNA"/>
</dbReference>
<dbReference type="InterPro" id="IPR008928">
    <property type="entry name" value="6-hairpin_glycosidase_sf"/>
</dbReference>
<evidence type="ECO:0008006" key="3">
    <source>
        <dbReference type="Google" id="ProtNLM"/>
    </source>
</evidence>
<protein>
    <recommendedName>
        <fullName evidence="3">Delta-aminolevulinic acid dehydratase</fullName>
    </recommendedName>
</protein>
<dbReference type="Gene3D" id="1.50.10.20">
    <property type="match status" value="1"/>
</dbReference>
<comment type="caution">
    <text evidence="1">The sequence shown here is derived from an EMBL/GenBank/DDBJ whole genome shotgun (WGS) entry which is preliminary data.</text>
</comment>
<dbReference type="OrthoDB" id="9788790at2"/>
<gene>
    <name evidence="1" type="ORF">CALK_1758</name>
</gene>